<comment type="subcellular location">
    <subcellularLocation>
        <location evidence="1">Membrane</location>
        <topology evidence="1">Multi-pass membrane protein</topology>
    </subcellularLocation>
</comment>
<feature type="transmembrane region" description="Helical" evidence="7">
    <location>
        <begin position="310"/>
        <end position="335"/>
    </location>
</feature>
<proteinExistence type="inferred from homology"/>
<name>A0A383WK05_TETOB</name>
<dbReference type="Pfam" id="PF01758">
    <property type="entry name" value="SBF"/>
    <property type="match status" value="1"/>
</dbReference>
<dbReference type="EMBL" id="FNXT01001295">
    <property type="protein sequence ID" value="SZX77788.1"/>
    <property type="molecule type" value="Genomic_DNA"/>
</dbReference>
<evidence type="ECO:0000256" key="6">
    <source>
        <dbReference type="SAM" id="MobiDB-lite"/>
    </source>
</evidence>
<keyword evidence="3 7" id="KW-0812">Transmembrane</keyword>
<evidence type="ECO:0000256" key="1">
    <source>
        <dbReference type="ARBA" id="ARBA00004141"/>
    </source>
</evidence>
<dbReference type="Gene3D" id="1.20.1530.20">
    <property type="match status" value="1"/>
</dbReference>
<feature type="transmembrane region" description="Helical" evidence="7">
    <location>
        <begin position="285"/>
        <end position="304"/>
    </location>
</feature>
<dbReference type="AlphaFoldDB" id="A0A383WK05"/>
<evidence type="ECO:0008006" key="10">
    <source>
        <dbReference type="Google" id="ProtNLM"/>
    </source>
</evidence>
<keyword evidence="9" id="KW-1185">Reference proteome</keyword>
<feature type="transmembrane region" description="Helical" evidence="7">
    <location>
        <begin position="161"/>
        <end position="184"/>
    </location>
</feature>
<feature type="region of interest" description="Disordered" evidence="6">
    <location>
        <begin position="65"/>
        <end position="85"/>
    </location>
</feature>
<evidence type="ECO:0000313" key="8">
    <source>
        <dbReference type="EMBL" id="SZX77788.1"/>
    </source>
</evidence>
<feature type="transmembrane region" description="Helical" evidence="7">
    <location>
        <begin position="253"/>
        <end position="273"/>
    </location>
</feature>
<dbReference type="InterPro" id="IPR002657">
    <property type="entry name" value="BilAc:Na_symport/Acr3"/>
</dbReference>
<dbReference type="GO" id="GO:0016020">
    <property type="term" value="C:membrane"/>
    <property type="evidence" value="ECO:0007669"/>
    <property type="project" value="UniProtKB-SubCell"/>
</dbReference>
<dbReference type="PANTHER" id="PTHR10361">
    <property type="entry name" value="SODIUM-BILE ACID COTRANSPORTER"/>
    <property type="match status" value="1"/>
</dbReference>
<organism evidence="8 9">
    <name type="scientific">Tetradesmus obliquus</name>
    <name type="common">Green alga</name>
    <name type="synonym">Acutodesmus obliquus</name>
    <dbReference type="NCBI Taxonomy" id="3088"/>
    <lineage>
        <taxon>Eukaryota</taxon>
        <taxon>Viridiplantae</taxon>
        <taxon>Chlorophyta</taxon>
        <taxon>core chlorophytes</taxon>
        <taxon>Chlorophyceae</taxon>
        <taxon>CS clade</taxon>
        <taxon>Sphaeropleales</taxon>
        <taxon>Scenedesmaceae</taxon>
        <taxon>Tetradesmus</taxon>
    </lineage>
</organism>
<gene>
    <name evidence="8" type="ORF">BQ4739_LOCUS18127</name>
</gene>
<feature type="compositionally biased region" description="Low complexity" evidence="6">
    <location>
        <begin position="69"/>
        <end position="82"/>
    </location>
</feature>
<reference evidence="8 9" key="1">
    <citation type="submission" date="2016-10" db="EMBL/GenBank/DDBJ databases">
        <authorList>
            <person name="Cai Z."/>
        </authorList>
    </citation>
    <scope>NUCLEOTIDE SEQUENCE [LARGE SCALE GENOMIC DNA]</scope>
</reference>
<feature type="transmembrane region" description="Helical" evidence="7">
    <location>
        <begin position="190"/>
        <end position="213"/>
    </location>
</feature>
<dbReference type="InterPro" id="IPR038770">
    <property type="entry name" value="Na+/solute_symporter_sf"/>
</dbReference>
<dbReference type="Proteomes" id="UP000256970">
    <property type="component" value="Unassembled WGS sequence"/>
</dbReference>
<evidence type="ECO:0000313" key="9">
    <source>
        <dbReference type="Proteomes" id="UP000256970"/>
    </source>
</evidence>
<accession>A0A383WK05</accession>
<evidence type="ECO:0000256" key="2">
    <source>
        <dbReference type="ARBA" id="ARBA00006528"/>
    </source>
</evidence>
<keyword evidence="4 7" id="KW-1133">Transmembrane helix</keyword>
<keyword evidence="5 7" id="KW-0472">Membrane</keyword>
<feature type="transmembrane region" description="Helical" evidence="7">
    <location>
        <begin position="97"/>
        <end position="118"/>
    </location>
</feature>
<dbReference type="PANTHER" id="PTHR10361:SF28">
    <property type="entry name" value="P3 PROTEIN-RELATED"/>
    <property type="match status" value="1"/>
</dbReference>
<feature type="transmembrane region" description="Helical" evidence="7">
    <location>
        <begin position="225"/>
        <end position="247"/>
    </location>
</feature>
<comment type="similarity">
    <text evidence="2">Belongs to the bile acid:sodium symporter (BASS) (TC 2.A.28) family.</text>
</comment>
<dbReference type="GO" id="GO:0009941">
    <property type="term" value="C:chloroplast envelope"/>
    <property type="evidence" value="ECO:0007669"/>
    <property type="project" value="UniProtKB-ARBA"/>
</dbReference>
<evidence type="ECO:0000256" key="3">
    <source>
        <dbReference type="ARBA" id="ARBA00022692"/>
    </source>
</evidence>
<sequence length="412" mass="43345">MKPALLQRRLAGPRTHLLLPAAPRPAACNPSIRKRSRSCVEAACRRLSKQGKSRQPLVCAASAAGAVPGDSSGSSKGGSSSSEPVVFSPLEQRLGRLCKTLTTLFPLWVVGAALLGFHHPPAFLWFTDTYVTWSLIFCMLAMGLTLTFEEIASVFTRSPQLLLLGMVLQYSVLPLIGFAISRHWGLSSSLAIGVALVSCMPGGTASNIVAYIARGDMPLSIMMTTASTIMAVFTTPLLTSLLVGTLVPVDARAMFLSVLQLVLAPVIVGTAANQLFPRAVQRLRIYTPLAATAAVVMIVGSMIATNVSVVAASGLAIITAVLTLHSCGFGLGYFISKGLGLSDRVCRTNAIEVGMQNSALAAVLARAHFGDAPMAVVPCVLSACTHATLGSLLAGYWNAQLERQESQPQQQA</sequence>
<dbReference type="InterPro" id="IPR004710">
    <property type="entry name" value="Bilac:Na_transpt"/>
</dbReference>
<evidence type="ECO:0000256" key="5">
    <source>
        <dbReference type="ARBA" id="ARBA00023136"/>
    </source>
</evidence>
<feature type="transmembrane region" description="Helical" evidence="7">
    <location>
        <begin position="130"/>
        <end position="149"/>
    </location>
</feature>
<evidence type="ECO:0000256" key="4">
    <source>
        <dbReference type="ARBA" id="ARBA00022989"/>
    </source>
</evidence>
<protein>
    <recommendedName>
        <fullName evidence="10">Bile acid:sodium symporter</fullName>
    </recommendedName>
</protein>
<evidence type="ECO:0000256" key="7">
    <source>
        <dbReference type="SAM" id="Phobius"/>
    </source>
</evidence>